<evidence type="ECO:0000313" key="3">
    <source>
        <dbReference type="Proteomes" id="UP001141552"/>
    </source>
</evidence>
<sequence>MAFLQPFDDPFGDTPFKALPSSETVPAQQPTSASAAPFQPNMIQNDEMSHAVGSKAESANNYDFGSTFPGITYSAPNVHPPSTNSQFLPQELLNPHQETDILADILPPSGSFPAASQAGFAAPTGQYVQPDTNFYGNFSSQPGGIAPVASNVGSQAPHLSSGNFLPQGGSTSPMPFHMNPQNSSGAVPQFSNGNLHLQQGPNASSFSQNAPNPSGPATQPNNNFLTQQSMTAPAASQQGPNGSSFSQNAPNPSGPATQPNNNFLTQQSMTTPVSQVTYQTPAAPAAQQNDDIFGNIFSPGASKASQPGSLDIVPQPSKDKFETKSTVWADTLSRGLVNLNISGPKINPLSDIGIDFDAINRKEKRMEKPSTTAAVTSTVAMGKAMGSGSGIGRAGASALRAPSNPMMGSGMGMGAGMNMGMGMGGGPSPGMGMGMGMGMGGGPAPGMGMGGYGGMNQPMGMGGGYGGMNQPMGMGMNMGMGQGGQMPPGSMPGGYNPMMGRGGYPQQPYGGGYR</sequence>
<comment type="caution">
    <text evidence="2">The sequence shown here is derived from an EMBL/GenBank/DDBJ whole genome shotgun (WGS) entry which is preliminary data.</text>
</comment>
<evidence type="ECO:0000256" key="1">
    <source>
        <dbReference type="SAM" id="MobiDB-lite"/>
    </source>
</evidence>
<proteinExistence type="predicted"/>
<reference evidence="2" key="1">
    <citation type="submission" date="2022-02" db="EMBL/GenBank/DDBJ databases">
        <authorList>
            <person name="Henning P.M."/>
            <person name="McCubbin A.G."/>
            <person name="Shore J.S."/>
        </authorList>
    </citation>
    <scope>NUCLEOTIDE SEQUENCE</scope>
    <source>
        <strain evidence="2">F60SS</strain>
        <tissue evidence="2">Leaves</tissue>
    </source>
</reference>
<dbReference type="EMBL" id="JAKUCV010005908">
    <property type="protein sequence ID" value="KAJ4829373.1"/>
    <property type="molecule type" value="Genomic_DNA"/>
</dbReference>
<dbReference type="AlphaFoldDB" id="A0A9Q0FDA4"/>
<evidence type="ECO:0000313" key="2">
    <source>
        <dbReference type="EMBL" id="KAJ4829373.1"/>
    </source>
</evidence>
<gene>
    <name evidence="2" type="ORF">Tsubulata_049101</name>
</gene>
<dbReference type="Proteomes" id="UP001141552">
    <property type="component" value="Unassembled WGS sequence"/>
</dbReference>
<feature type="region of interest" description="Disordered" evidence="1">
    <location>
        <begin position="1"/>
        <end position="54"/>
    </location>
</feature>
<feature type="compositionally biased region" description="Low complexity" evidence="1">
    <location>
        <begin position="26"/>
        <end position="40"/>
    </location>
</feature>
<organism evidence="2 3">
    <name type="scientific">Turnera subulata</name>
    <dbReference type="NCBI Taxonomy" id="218843"/>
    <lineage>
        <taxon>Eukaryota</taxon>
        <taxon>Viridiplantae</taxon>
        <taxon>Streptophyta</taxon>
        <taxon>Embryophyta</taxon>
        <taxon>Tracheophyta</taxon>
        <taxon>Spermatophyta</taxon>
        <taxon>Magnoliopsida</taxon>
        <taxon>eudicotyledons</taxon>
        <taxon>Gunneridae</taxon>
        <taxon>Pentapetalae</taxon>
        <taxon>rosids</taxon>
        <taxon>fabids</taxon>
        <taxon>Malpighiales</taxon>
        <taxon>Passifloraceae</taxon>
        <taxon>Turnera</taxon>
    </lineage>
</organism>
<reference evidence="2" key="2">
    <citation type="journal article" date="2023" name="Plants (Basel)">
        <title>Annotation of the Turnera subulata (Passifloraceae) Draft Genome Reveals the S-Locus Evolved after the Divergence of Turneroideae from Passifloroideae in a Stepwise Manner.</title>
        <authorList>
            <person name="Henning P.M."/>
            <person name="Roalson E.H."/>
            <person name="Mir W."/>
            <person name="McCubbin A.G."/>
            <person name="Shore J.S."/>
        </authorList>
    </citation>
    <scope>NUCLEOTIDE SEQUENCE</scope>
    <source>
        <strain evidence="2">F60SS</strain>
    </source>
</reference>
<accession>A0A9Q0FDA4</accession>
<name>A0A9Q0FDA4_9ROSI</name>
<protein>
    <submittedName>
        <fullName evidence="2">Uncharacterized protein</fullName>
    </submittedName>
</protein>
<feature type="region of interest" description="Disordered" evidence="1">
    <location>
        <begin position="291"/>
        <end position="317"/>
    </location>
</feature>
<dbReference type="OrthoDB" id="4033880at2759"/>
<keyword evidence="3" id="KW-1185">Reference proteome</keyword>
<feature type="region of interest" description="Disordered" evidence="1">
    <location>
        <begin position="153"/>
        <end position="264"/>
    </location>
</feature>